<feature type="compositionally biased region" description="Basic and acidic residues" evidence="1">
    <location>
        <begin position="94"/>
        <end position="104"/>
    </location>
</feature>
<dbReference type="Proteomes" id="UP000789739">
    <property type="component" value="Unassembled WGS sequence"/>
</dbReference>
<evidence type="ECO:0000313" key="3">
    <source>
        <dbReference type="Proteomes" id="UP000789739"/>
    </source>
</evidence>
<keyword evidence="3" id="KW-1185">Reference proteome</keyword>
<dbReference type="AlphaFoldDB" id="A0A9N9GZT0"/>
<comment type="caution">
    <text evidence="2">The sequence shown here is derived from an EMBL/GenBank/DDBJ whole genome shotgun (WGS) entry which is preliminary data.</text>
</comment>
<feature type="compositionally biased region" description="Polar residues" evidence="1">
    <location>
        <begin position="81"/>
        <end position="93"/>
    </location>
</feature>
<feature type="non-terminal residue" evidence="2">
    <location>
        <position position="1"/>
    </location>
</feature>
<dbReference type="EMBL" id="CAJVPI010002215">
    <property type="protein sequence ID" value="CAG8638486.1"/>
    <property type="molecule type" value="Genomic_DNA"/>
</dbReference>
<gene>
    <name evidence="2" type="ORF">PBRASI_LOCUS9640</name>
</gene>
<feature type="region of interest" description="Disordered" evidence="1">
    <location>
        <begin position="63"/>
        <end position="104"/>
    </location>
</feature>
<feature type="compositionally biased region" description="Polar residues" evidence="1">
    <location>
        <begin position="63"/>
        <end position="73"/>
    </location>
</feature>
<protein>
    <submittedName>
        <fullName evidence="2">11705_t:CDS:1</fullName>
    </submittedName>
</protein>
<accession>A0A9N9GZT0</accession>
<reference evidence="2" key="1">
    <citation type="submission" date="2021-06" db="EMBL/GenBank/DDBJ databases">
        <authorList>
            <person name="Kallberg Y."/>
            <person name="Tangrot J."/>
            <person name="Rosling A."/>
        </authorList>
    </citation>
    <scope>NUCLEOTIDE SEQUENCE</scope>
    <source>
        <strain evidence="2">BR232B</strain>
    </source>
</reference>
<evidence type="ECO:0000256" key="1">
    <source>
        <dbReference type="SAM" id="MobiDB-lite"/>
    </source>
</evidence>
<proteinExistence type="predicted"/>
<organism evidence="2 3">
    <name type="scientific">Paraglomus brasilianum</name>
    <dbReference type="NCBI Taxonomy" id="144538"/>
    <lineage>
        <taxon>Eukaryota</taxon>
        <taxon>Fungi</taxon>
        <taxon>Fungi incertae sedis</taxon>
        <taxon>Mucoromycota</taxon>
        <taxon>Glomeromycotina</taxon>
        <taxon>Glomeromycetes</taxon>
        <taxon>Paraglomerales</taxon>
        <taxon>Paraglomeraceae</taxon>
        <taxon>Paraglomus</taxon>
    </lineage>
</organism>
<name>A0A9N9GZT0_9GLOM</name>
<evidence type="ECO:0000313" key="2">
    <source>
        <dbReference type="EMBL" id="CAG8638486.1"/>
    </source>
</evidence>
<sequence>WSTVEERVVGQTTLVETYACKEIVIPLSNVSRLINDRLEDALRRRMYSTKSLSRSIMASGATVNASARPNYSSKSDENSEDNGFQDLNSIKQQRSSDIRVVKPK</sequence>